<dbReference type="InterPro" id="IPR003959">
    <property type="entry name" value="ATPase_AAA_core"/>
</dbReference>
<dbReference type="Pfam" id="PF08519">
    <property type="entry name" value="RFC1"/>
    <property type="match status" value="1"/>
</dbReference>
<dbReference type="InterPro" id="IPR012178">
    <property type="entry name" value="RFC1"/>
</dbReference>
<dbReference type="SUPFAM" id="SSF52540">
    <property type="entry name" value="P-loop containing nucleoside triphosphate hydrolases"/>
    <property type="match status" value="1"/>
</dbReference>
<dbReference type="SMART" id="SM00292">
    <property type="entry name" value="BRCT"/>
    <property type="match status" value="1"/>
</dbReference>
<dbReference type="InterPro" id="IPR008921">
    <property type="entry name" value="DNA_pol3_clamp-load_cplx_C"/>
</dbReference>
<dbReference type="PIRSF" id="PIRSF036578">
    <property type="entry name" value="RFC1"/>
    <property type="match status" value="1"/>
</dbReference>
<dbReference type="Gene3D" id="1.10.8.60">
    <property type="match status" value="1"/>
</dbReference>
<dbReference type="SUPFAM" id="SSF52113">
    <property type="entry name" value="BRCT domain"/>
    <property type="match status" value="1"/>
</dbReference>
<keyword evidence="8" id="KW-1185">Reference proteome</keyword>
<accession>A0ABQ9YM79</accession>
<proteinExistence type="inferred from homology"/>
<feature type="compositionally biased region" description="Low complexity" evidence="5">
    <location>
        <begin position="108"/>
        <end position="122"/>
    </location>
</feature>
<protein>
    <recommendedName>
        <fullName evidence="2 4">Replication factor C subunit 1</fullName>
    </recommendedName>
</protein>
<dbReference type="Gene3D" id="1.20.272.10">
    <property type="match status" value="1"/>
</dbReference>
<dbReference type="PANTHER" id="PTHR23389">
    <property type="entry name" value="CHROMOSOME TRANSMISSION FIDELITY FACTOR 18"/>
    <property type="match status" value="1"/>
</dbReference>
<feature type="region of interest" description="Disordered" evidence="5">
    <location>
        <begin position="1"/>
        <end position="41"/>
    </location>
</feature>
<dbReference type="Gene3D" id="3.40.50.10190">
    <property type="entry name" value="BRCT domain"/>
    <property type="match status" value="1"/>
</dbReference>
<feature type="compositionally biased region" description="Acidic residues" evidence="5">
    <location>
        <begin position="141"/>
        <end position="155"/>
    </location>
</feature>
<gene>
    <name evidence="7" type="ORF">BLNAU_76</name>
</gene>
<dbReference type="InterPro" id="IPR027417">
    <property type="entry name" value="P-loop_NTPase"/>
</dbReference>
<dbReference type="PANTHER" id="PTHR23389:SF6">
    <property type="entry name" value="REPLICATION FACTOR C SUBUNIT 1"/>
    <property type="match status" value="1"/>
</dbReference>
<keyword evidence="4" id="KW-0547">Nucleotide-binding</keyword>
<feature type="compositionally biased region" description="Basic and acidic residues" evidence="5">
    <location>
        <begin position="843"/>
        <end position="852"/>
    </location>
</feature>
<keyword evidence="3 4" id="KW-0235">DNA replication</keyword>
<evidence type="ECO:0000256" key="2">
    <source>
        <dbReference type="ARBA" id="ARBA00020401"/>
    </source>
</evidence>
<dbReference type="Gene3D" id="3.40.50.300">
    <property type="entry name" value="P-loop containing nucleotide triphosphate hydrolases"/>
    <property type="match status" value="1"/>
</dbReference>
<evidence type="ECO:0000256" key="3">
    <source>
        <dbReference type="ARBA" id="ARBA00022705"/>
    </source>
</evidence>
<evidence type="ECO:0000313" key="7">
    <source>
        <dbReference type="EMBL" id="KAK2964776.1"/>
    </source>
</evidence>
<dbReference type="CDD" id="cd00009">
    <property type="entry name" value="AAA"/>
    <property type="match status" value="1"/>
</dbReference>
<organism evidence="7 8">
    <name type="scientific">Blattamonas nauphoetae</name>
    <dbReference type="NCBI Taxonomy" id="2049346"/>
    <lineage>
        <taxon>Eukaryota</taxon>
        <taxon>Metamonada</taxon>
        <taxon>Preaxostyla</taxon>
        <taxon>Oxymonadida</taxon>
        <taxon>Blattamonas</taxon>
    </lineage>
</organism>
<dbReference type="EMBL" id="JARBJD010000001">
    <property type="protein sequence ID" value="KAK2964776.1"/>
    <property type="molecule type" value="Genomic_DNA"/>
</dbReference>
<dbReference type="Proteomes" id="UP001281761">
    <property type="component" value="Unassembled WGS sequence"/>
</dbReference>
<reference evidence="7 8" key="1">
    <citation type="journal article" date="2022" name="bioRxiv">
        <title>Genomics of Preaxostyla Flagellates Illuminates Evolutionary Transitions and the Path Towards Mitochondrial Loss.</title>
        <authorList>
            <person name="Novak L.V.F."/>
            <person name="Treitli S.C."/>
            <person name="Pyrih J."/>
            <person name="Halakuc P."/>
            <person name="Pipaliya S.V."/>
            <person name="Vacek V."/>
            <person name="Brzon O."/>
            <person name="Soukal P."/>
            <person name="Eme L."/>
            <person name="Dacks J.B."/>
            <person name="Karnkowska A."/>
            <person name="Elias M."/>
            <person name="Hampl V."/>
        </authorList>
    </citation>
    <scope>NUCLEOTIDE SEQUENCE [LARGE SCALE GENOMIC DNA]</scope>
    <source>
        <strain evidence="7">NAU3</strain>
        <tissue evidence="7">Gut</tissue>
    </source>
</reference>
<feature type="region of interest" description="Disordered" evidence="5">
    <location>
        <begin position="340"/>
        <end position="363"/>
    </location>
</feature>
<comment type="caution">
    <text evidence="7">The sequence shown here is derived from an EMBL/GenBank/DDBJ whole genome shotgun (WGS) entry which is preliminary data.</text>
</comment>
<evidence type="ECO:0000256" key="4">
    <source>
        <dbReference type="PIRNR" id="PIRNR036578"/>
    </source>
</evidence>
<feature type="region of interest" description="Disordered" evidence="5">
    <location>
        <begin position="951"/>
        <end position="998"/>
    </location>
</feature>
<feature type="compositionally biased region" description="Low complexity" evidence="5">
    <location>
        <begin position="25"/>
        <end position="38"/>
    </location>
</feature>
<sequence length="998" mass="109438">MSHQNQKGSGGFVMNTIVNDPTVTKPKSSLPSLFSPLKGSKRTFDFTNSLLAPAVLPPPAFVNKPPENTPPPVQSRERTPSPVEEPVQEIDFESLKSSRPPFTPPTPSSQSQQRNSQPQPISLPSKPPAKEMAVKKKTVLLDDESTLNTLSEDDTPPTSPKPKVAAPNPKPATPWKPPVPSRSFAPSNPGSKPLPVGKPNCLAGLSFVITGQLSVLSRTDCEQLIKSYGGAIRTAVSKNTNYLVKGAEIGFRKLEKAKEVGTKILSEDELFALIEKSDAKDASEAQALTVPKKVLDAHATAADPSSDQWVEKYRPKKIEDIVGNGGCVKQLLDWLENWSPHSKQKRTRKDKDDSGTAKKAKQGVGLSDANAALLSGPPGIGKTTAAHVVAKEAGYSVLEFNASDTRSKGALVQVVQQALQSHSLTTFWGKRNDAPNQAIAEKTCVIMDEVDGMQAGDRGGMAQLIKLIETTHVPIICICNDSRSQKVKSLRNHCLDLPFKRPLAASIIGRLIPILNSEAVSSGRDKDGRAEYDRNVLNAMISATNGDIRQVLTMAQMWQDTPFDQKNFSSRLRDKTNKDIALNVFNVAPRLLQFMSYHEYTISQRMDYYFVDSSLVPLIVAENYVRCEPMAPLKYPTRASNWQGCYSQREMEDSFMAAAAVTLENEQTHNVSPPKLTSANRPFFADQNSFLNSLATNASSMSLSSTVFKTNKMSNFSTAAESMSFADLIERKIKSEQMWSLAPHHAIASSITPGFSVRGTISDFGGMAGYGGNENVITFPSILGHISSAGKWKRYVHDVRLRSQPDLDCTDRAMQLDGVINVLKLKLTEPFRNNDIGGEDDEVGKKKSRKEDEESEEDTPNQDQSSIDQVLEVMRDYGLTRQDWDDLQSLTTFKQSKQTGEPLTIPTKTKSQFTRMANAFLAEQAVKSGTVASLKKGKNDETSLFVKEMVTKGKGKKGQTTKGRGKSLKALKVDSEQGEEEEVSEEEEDIGRKGILEL</sequence>
<feature type="compositionally biased region" description="Basic residues" evidence="5">
    <location>
        <begin position="953"/>
        <end position="969"/>
    </location>
</feature>
<dbReference type="InterPro" id="IPR003593">
    <property type="entry name" value="AAA+_ATPase"/>
</dbReference>
<evidence type="ECO:0000256" key="5">
    <source>
        <dbReference type="SAM" id="MobiDB-lite"/>
    </source>
</evidence>
<evidence type="ECO:0000313" key="8">
    <source>
        <dbReference type="Proteomes" id="UP001281761"/>
    </source>
</evidence>
<evidence type="ECO:0000256" key="1">
    <source>
        <dbReference type="ARBA" id="ARBA00006116"/>
    </source>
</evidence>
<feature type="domain" description="BRCT" evidence="6">
    <location>
        <begin position="197"/>
        <end position="276"/>
    </location>
</feature>
<keyword evidence="4" id="KW-0067">ATP-binding</keyword>
<comment type="subcellular location">
    <subcellularLocation>
        <location evidence="4">Nucleus</location>
    </subcellularLocation>
</comment>
<feature type="region of interest" description="Disordered" evidence="5">
    <location>
        <begin position="55"/>
        <end position="192"/>
    </location>
</feature>
<dbReference type="PROSITE" id="PS50172">
    <property type="entry name" value="BRCT"/>
    <property type="match status" value="1"/>
</dbReference>
<feature type="compositionally biased region" description="Pro residues" evidence="5">
    <location>
        <begin position="168"/>
        <end position="180"/>
    </location>
</feature>
<comment type="similarity">
    <text evidence="1 4">Belongs to the activator 1 large subunit family.</text>
</comment>
<dbReference type="SUPFAM" id="SSF48019">
    <property type="entry name" value="post-AAA+ oligomerization domain-like"/>
    <property type="match status" value="2"/>
</dbReference>
<keyword evidence="4" id="KW-0539">Nucleus</keyword>
<dbReference type="InterPro" id="IPR036420">
    <property type="entry name" value="BRCT_dom_sf"/>
</dbReference>
<dbReference type="InterPro" id="IPR013725">
    <property type="entry name" value="DNA_replication_fac_RFC1_C"/>
</dbReference>
<name>A0ABQ9YM79_9EUKA</name>
<dbReference type="InterPro" id="IPR001357">
    <property type="entry name" value="BRCT_dom"/>
</dbReference>
<feature type="compositionally biased region" description="Acidic residues" evidence="5">
    <location>
        <begin position="976"/>
        <end position="989"/>
    </location>
</feature>
<dbReference type="Pfam" id="PF00004">
    <property type="entry name" value="AAA"/>
    <property type="match status" value="1"/>
</dbReference>
<dbReference type="Pfam" id="PF00533">
    <property type="entry name" value="BRCT"/>
    <property type="match status" value="1"/>
</dbReference>
<dbReference type="SMART" id="SM00382">
    <property type="entry name" value="AAA"/>
    <property type="match status" value="1"/>
</dbReference>
<feature type="region of interest" description="Disordered" evidence="5">
    <location>
        <begin position="831"/>
        <end position="868"/>
    </location>
</feature>
<evidence type="ECO:0000259" key="6">
    <source>
        <dbReference type="PROSITE" id="PS50172"/>
    </source>
</evidence>